<evidence type="ECO:0000259" key="6">
    <source>
        <dbReference type="PROSITE" id="PS52015"/>
    </source>
</evidence>
<evidence type="ECO:0000256" key="1">
    <source>
        <dbReference type="ARBA" id="ARBA00004167"/>
    </source>
</evidence>
<feature type="signal peptide" evidence="5">
    <location>
        <begin position="1"/>
        <end position="26"/>
    </location>
</feature>
<dbReference type="GO" id="GO:0016020">
    <property type="term" value="C:membrane"/>
    <property type="evidence" value="ECO:0007669"/>
    <property type="project" value="UniProtKB-SubCell"/>
</dbReference>
<dbReference type="RefSeq" id="WP_189047484.1">
    <property type="nucleotide sequence ID" value="NZ_BMJQ01000008.1"/>
</dbReference>
<gene>
    <name evidence="7" type="ORF">GCM10011611_31830</name>
</gene>
<evidence type="ECO:0000256" key="2">
    <source>
        <dbReference type="ARBA" id="ARBA00022692"/>
    </source>
</evidence>
<keyword evidence="2" id="KW-0812">Transmembrane</keyword>
<evidence type="ECO:0000256" key="5">
    <source>
        <dbReference type="SAM" id="SignalP"/>
    </source>
</evidence>
<name>A0A8J2YUL9_9PROT</name>
<evidence type="ECO:0000313" key="8">
    <source>
        <dbReference type="Proteomes" id="UP000646365"/>
    </source>
</evidence>
<dbReference type="InterPro" id="IPR006260">
    <property type="entry name" value="TonB/TolA_C"/>
</dbReference>
<evidence type="ECO:0000256" key="3">
    <source>
        <dbReference type="ARBA" id="ARBA00022989"/>
    </source>
</evidence>
<dbReference type="EMBL" id="BMJQ01000008">
    <property type="protein sequence ID" value="GGF23368.1"/>
    <property type="molecule type" value="Genomic_DNA"/>
</dbReference>
<evidence type="ECO:0000313" key="7">
    <source>
        <dbReference type="EMBL" id="GGF23368.1"/>
    </source>
</evidence>
<evidence type="ECO:0000256" key="4">
    <source>
        <dbReference type="ARBA" id="ARBA00023136"/>
    </source>
</evidence>
<keyword evidence="5" id="KW-0732">Signal</keyword>
<reference evidence="7" key="1">
    <citation type="journal article" date="2014" name="Int. J. Syst. Evol. Microbiol.">
        <title>Complete genome sequence of Corynebacterium casei LMG S-19264T (=DSM 44701T), isolated from a smear-ripened cheese.</title>
        <authorList>
            <consortium name="US DOE Joint Genome Institute (JGI-PGF)"/>
            <person name="Walter F."/>
            <person name="Albersmeier A."/>
            <person name="Kalinowski J."/>
            <person name="Ruckert C."/>
        </authorList>
    </citation>
    <scope>NUCLEOTIDE SEQUENCE</scope>
    <source>
        <strain evidence="7">CGMCC 1.15725</strain>
    </source>
</reference>
<feature type="chain" id="PRO_5035150370" description="TonB C-terminal domain-containing protein" evidence="5">
    <location>
        <begin position="27"/>
        <end position="119"/>
    </location>
</feature>
<dbReference type="PROSITE" id="PS52015">
    <property type="entry name" value="TONB_CTD"/>
    <property type="match status" value="1"/>
</dbReference>
<dbReference type="NCBIfam" id="TIGR01352">
    <property type="entry name" value="tonB_Cterm"/>
    <property type="match status" value="1"/>
</dbReference>
<dbReference type="AlphaFoldDB" id="A0A8J2YUL9"/>
<dbReference type="Pfam" id="PF03544">
    <property type="entry name" value="TonB_C"/>
    <property type="match status" value="1"/>
</dbReference>
<keyword evidence="3" id="KW-1133">Transmembrane helix</keyword>
<comment type="caution">
    <text evidence="7">The sequence shown here is derived from an EMBL/GenBank/DDBJ whole genome shotgun (WGS) entry which is preliminary data.</text>
</comment>
<proteinExistence type="predicted"/>
<organism evidence="7 8">
    <name type="scientific">Aliidongia dinghuensis</name>
    <dbReference type="NCBI Taxonomy" id="1867774"/>
    <lineage>
        <taxon>Bacteria</taxon>
        <taxon>Pseudomonadati</taxon>
        <taxon>Pseudomonadota</taxon>
        <taxon>Alphaproteobacteria</taxon>
        <taxon>Rhodospirillales</taxon>
        <taxon>Dongiaceae</taxon>
        <taxon>Aliidongia</taxon>
    </lineage>
</organism>
<keyword evidence="4" id="KW-0472">Membrane</keyword>
<accession>A0A8J2YUL9</accession>
<protein>
    <recommendedName>
        <fullName evidence="6">TonB C-terminal domain-containing protein</fullName>
    </recommendedName>
</protein>
<dbReference type="GO" id="GO:0055085">
    <property type="term" value="P:transmembrane transport"/>
    <property type="evidence" value="ECO:0007669"/>
    <property type="project" value="InterPro"/>
</dbReference>
<dbReference type="Gene3D" id="3.30.1150.10">
    <property type="match status" value="1"/>
</dbReference>
<dbReference type="SUPFAM" id="SSF74653">
    <property type="entry name" value="TolA/TonB C-terminal domain"/>
    <property type="match status" value="1"/>
</dbReference>
<dbReference type="Proteomes" id="UP000646365">
    <property type="component" value="Unassembled WGS sequence"/>
</dbReference>
<keyword evidence="8" id="KW-1185">Reference proteome</keyword>
<sequence>MPNMTKALRASLLSLVFVSVAGTAVAAVEAPADYVGKVNEMIHKSVIYPRLAKMREQEGTVALAVKIDGTGAADPSVETSSGNTALDNAAIDAAKNAAPFPAPPGGDTLVHLKIAFSLK</sequence>
<feature type="domain" description="TonB C-terminal" evidence="6">
    <location>
        <begin position="33"/>
        <end position="119"/>
    </location>
</feature>
<comment type="subcellular location">
    <subcellularLocation>
        <location evidence="1">Membrane</location>
        <topology evidence="1">Single-pass membrane protein</topology>
    </subcellularLocation>
</comment>
<reference evidence="7" key="2">
    <citation type="submission" date="2020-09" db="EMBL/GenBank/DDBJ databases">
        <authorList>
            <person name="Sun Q."/>
            <person name="Zhou Y."/>
        </authorList>
    </citation>
    <scope>NUCLEOTIDE SEQUENCE</scope>
    <source>
        <strain evidence="7">CGMCC 1.15725</strain>
    </source>
</reference>
<dbReference type="InterPro" id="IPR037682">
    <property type="entry name" value="TonB_C"/>
</dbReference>